<dbReference type="OrthoDB" id="408373at2759"/>
<dbReference type="InterPro" id="IPR029058">
    <property type="entry name" value="AB_hydrolase_fold"/>
</dbReference>
<dbReference type="EMBL" id="KB445797">
    <property type="protein sequence ID" value="EMD37083.1"/>
    <property type="molecule type" value="Genomic_DNA"/>
</dbReference>
<accession>M2QJ63</accession>
<dbReference type="Pfam" id="PF12697">
    <property type="entry name" value="Abhydrolase_6"/>
    <property type="match status" value="1"/>
</dbReference>
<dbReference type="Gene3D" id="3.40.50.1820">
    <property type="entry name" value="alpha/beta hydrolase"/>
    <property type="match status" value="1"/>
</dbReference>
<dbReference type="SUPFAM" id="SSF53474">
    <property type="entry name" value="alpha/beta-Hydrolases"/>
    <property type="match status" value="1"/>
</dbReference>
<dbReference type="AlphaFoldDB" id="M2QJ63"/>
<evidence type="ECO:0000313" key="3">
    <source>
        <dbReference type="Proteomes" id="UP000016930"/>
    </source>
</evidence>
<protein>
    <recommendedName>
        <fullName evidence="1">AB hydrolase-1 domain-containing protein</fullName>
    </recommendedName>
</protein>
<reference evidence="2 3" key="1">
    <citation type="journal article" date="2012" name="Proc. Natl. Acad. Sci. U.S.A.">
        <title>Comparative genomics of Ceriporiopsis subvermispora and Phanerochaete chrysosporium provide insight into selective ligninolysis.</title>
        <authorList>
            <person name="Fernandez-Fueyo E."/>
            <person name="Ruiz-Duenas F.J."/>
            <person name="Ferreira P."/>
            <person name="Floudas D."/>
            <person name="Hibbett D.S."/>
            <person name="Canessa P."/>
            <person name="Larrondo L.F."/>
            <person name="James T.Y."/>
            <person name="Seelenfreund D."/>
            <person name="Lobos S."/>
            <person name="Polanco R."/>
            <person name="Tello M."/>
            <person name="Honda Y."/>
            <person name="Watanabe T."/>
            <person name="Watanabe T."/>
            <person name="Ryu J.S."/>
            <person name="Kubicek C.P."/>
            <person name="Schmoll M."/>
            <person name="Gaskell J."/>
            <person name="Hammel K.E."/>
            <person name="St John F.J."/>
            <person name="Vanden Wymelenberg A."/>
            <person name="Sabat G."/>
            <person name="Splinter BonDurant S."/>
            <person name="Syed K."/>
            <person name="Yadav J.S."/>
            <person name="Doddapaneni H."/>
            <person name="Subramanian V."/>
            <person name="Lavin J.L."/>
            <person name="Oguiza J.A."/>
            <person name="Perez G."/>
            <person name="Pisabarro A.G."/>
            <person name="Ramirez L."/>
            <person name="Santoyo F."/>
            <person name="Master E."/>
            <person name="Coutinho P.M."/>
            <person name="Henrissat B."/>
            <person name="Lombard V."/>
            <person name="Magnuson J.K."/>
            <person name="Kuees U."/>
            <person name="Hori C."/>
            <person name="Igarashi K."/>
            <person name="Samejima M."/>
            <person name="Held B.W."/>
            <person name="Barry K.W."/>
            <person name="LaButti K.M."/>
            <person name="Lapidus A."/>
            <person name="Lindquist E.A."/>
            <person name="Lucas S.M."/>
            <person name="Riley R."/>
            <person name="Salamov A.A."/>
            <person name="Hoffmeister D."/>
            <person name="Schwenk D."/>
            <person name="Hadar Y."/>
            <person name="Yarden O."/>
            <person name="de Vries R.P."/>
            <person name="Wiebenga A."/>
            <person name="Stenlid J."/>
            <person name="Eastwood D."/>
            <person name="Grigoriev I.V."/>
            <person name="Berka R.M."/>
            <person name="Blanchette R.A."/>
            <person name="Kersten P."/>
            <person name="Martinez A.T."/>
            <person name="Vicuna R."/>
            <person name="Cullen D."/>
        </authorList>
    </citation>
    <scope>NUCLEOTIDE SEQUENCE [LARGE SCALE GENOMIC DNA]</scope>
    <source>
        <strain evidence="2 3">B</strain>
    </source>
</reference>
<sequence length="307" mass="33492">MVPQAFTLVAKTFESTDGTPIYCEAVGDPSKPALVFTHGLTCSSMFYDVLFTNERLLDKCYLIRYDLRGHGRSGKPDTLEAHASGLYADDFLGVLRQFGIQKCILFGFSFGVTVLTDLCTRHLDDLPVLGCIAVAALPYVGPIMRVVGLPTIMSMLPGITCESDVALFLHTKAQFIDSMIAAPEALPYALRNAWFGQLCAVPPRVAQRLVSRPQDPQGLFEAGRRGFPLLSITGTHDLHVNGQALVEELQPYFKNLDTHVIEGGAHTVYYDHPDEVVDVSLRWLDKILVSPQAVGVAAIDAGPTARS</sequence>
<keyword evidence="3" id="KW-1185">Reference proteome</keyword>
<proteinExistence type="predicted"/>
<dbReference type="InterPro" id="IPR000073">
    <property type="entry name" value="AB_hydrolase_1"/>
</dbReference>
<organism evidence="2 3">
    <name type="scientific">Ceriporiopsis subvermispora (strain B)</name>
    <name type="common">White-rot fungus</name>
    <name type="synonym">Gelatoporia subvermispora</name>
    <dbReference type="NCBI Taxonomy" id="914234"/>
    <lineage>
        <taxon>Eukaryota</taxon>
        <taxon>Fungi</taxon>
        <taxon>Dikarya</taxon>
        <taxon>Basidiomycota</taxon>
        <taxon>Agaricomycotina</taxon>
        <taxon>Agaricomycetes</taxon>
        <taxon>Polyporales</taxon>
        <taxon>Gelatoporiaceae</taxon>
        <taxon>Gelatoporia</taxon>
    </lineage>
</organism>
<dbReference type="STRING" id="914234.M2QJ63"/>
<evidence type="ECO:0000259" key="1">
    <source>
        <dbReference type="Pfam" id="PF12697"/>
    </source>
</evidence>
<dbReference type="PANTHER" id="PTHR43194">
    <property type="entry name" value="HYDROLASE ALPHA/BETA FOLD FAMILY"/>
    <property type="match status" value="1"/>
</dbReference>
<dbReference type="HOGENOM" id="CLU_020336_18_1_1"/>
<gene>
    <name evidence="2" type="ORF">CERSUDRAFT_137532</name>
</gene>
<name>M2QJ63_CERS8</name>
<dbReference type="InterPro" id="IPR050228">
    <property type="entry name" value="Carboxylesterase_BioH"/>
</dbReference>
<feature type="domain" description="AB hydrolase-1" evidence="1">
    <location>
        <begin position="34"/>
        <end position="279"/>
    </location>
</feature>
<dbReference type="Proteomes" id="UP000016930">
    <property type="component" value="Unassembled WGS sequence"/>
</dbReference>
<evidence type="ECO:0000313" key="2">
    <source>
        <dbReference type="EMBL" id="EMD37083.1"/>
    </source>
</evidence>
<dbReference type="PANTHER" id="PTHR43194:SF2">
    <property type="entry name" value="PEROXISOMAL MEMBRANE PROTEIN LPX1"/>
    <property type="match status" value="1"/>
</dbReference>